<dbReference type="GO" id="GO:0010945">
    <property type="term" value="F:coenzyme A diphosphatase activity"/>
    <property type="evidence" value="ECO:0007669"/>
    <property type="project" value="InterPro"/>
</dbReference>
<reference evidence="9 10" key="1">
    <citation type="submission" date="2020-02" db="EMBL/GenBank/DDBJ databases">
        <title>Aliifodinibius halophilus 2W32, complete genome.</title>
        <authorList>
            <person name="Li Y."/>
            <person name="Wu S."/>
        </authorList>
    </citation>
    <scope>NUCLEOTIDE SEQUENCE [LARGE SCALE GENOMIC DNA]</scope>
    <source>
        <strain evidence="9 10">2W32</strain>
    </source>
</reference>
<dbReference type="AlphaFoldDB" id="A0A6M1TAR9"/>
<evidence type="ECO:0000313" key="10">
    <source>
        <dbReference type="Proteomes" id="UP000479132"/>
    </source>
</evidence>
<dbReference type="EMBL" id="JAALLS010000021">
    <property type="protein sequence ID" value="NGP89523.1"/>
    <property type="molecule type" value="Genomic_DNA"/>
</dbReference>
<keyword evidence="5" id="KW-0460">Magnesium</keyword>
<comment type="cofactor">
    <cofactor evidence="1">
        <name>Mn(2+)</name>
        <dbReference type="ChEBI" id="CHEBI:29035"/>
    </cofactor>
</comment>
<evidence type="ECO:0000256" key="5">
    <source>
        <dbReference type="ARBA" id="ARBA00022842"/>
    </source>
</evidence>
<dbReference type="PROSITE" id="PS00893">
    <property type="entry name" value="NUDIX_BOX"/>
    <property type="match status" value="1"/>
</dbReference>
<dbReference type="InterPro" id="IPR015797">
    <property type="entry name" value="NUDIX_hydrolase-like_dom_sf"/>
</dbReference>
<protein>
    <submittedName>
        <fullName evidence="9">CoA pyrophosphatase</fullName>
    </submittedName>
</protein>
<keyword evidence="3" id="KW-0479">Metal-binding</keyword>
<gene>
    <name evidence="9" type="ORF">G3569_14285</name>
</gene>
<feature type="domain" description="Nudix hydrolase" evidence="8">
    <location>
        <begin position="44"/>
        <end position="178"/>
    </location>
</feature>
<comment type="cofactor">
    <cofactor evidence="2">
        <name>Mg(2+)</name>
        <dbReference type="ChEBI" id="CHEBI:18420"/>
    </cofactor>
</comment>
<dbReference type="Proteomes" id="UP000479132">
    <property type="component" value="Unassembled WGS sequence"/>
</dbReference>
<sequence>MKEFTRFLKNRLQKELPGRKAQLKMAPRPVSSGSLRKMEPPDHANDSSVLILLFPNEENKPELTLTLRSRDIDHGGQISFPGGRAEQGESAAETALREAEEEIGIPPESITIIGQLSDLYINNSNNLVTPVVGVVKKKPNFKINPSEVEEVFAVELNSLLHKKNLTVENWELGKHRYKVPYWDIHQVPLWGATAMMLHEFLDIYQDYCKQ</sequence>
<accession>A0A6M1TAR9</accession>
<evidence type="ECO:0000256" key="1">
    <source>
        <dbReference type="ARBA" id="ARBA00001936"/>
    </source>
</evidence>
<dbReference type="PROSITE" id="PS51462">
    <property type="entry name" value="NUDIX"/>
    <property type="match status" value="1"/>
</dbReference>
<keyword evidence="10" id="KW-1185">Reference proteome</keyword>
<name>A0A6M1TAR9_9BACT</name>
<evidence type="ECO:0000259" key="8">
    <source>
        <dbReference type="PROSITE" id="PS51462"/>
    </source>
</evidence>
<dbReference type="Gene3D" id="3.90.79.10">
    <property type="entry name" value="Nucleoside Triphosphate Pyrophosphohydrolase"/>
    <property type="match status" value="1"/>
</dbReference>
<evidence type="ECO:0000313" key="9">
    <source>
        <dbReference type="EMBL" id="NGP89523.1"/>
    </source>
</evidence>
<dbReference type="Pfam" id="PF00293">
    <property type="entry name" value="NUDIX"/>
    <property type="match status" value="1"/>
</dbReference>
<dbReference type="RefSeq" id="WP_165270365.1">
    <property type="nucleotide sequence ID" value="NZ_JAALLS010000021.1"/>
</dbReference>
<evidence type="ECO:0000256" key="7">
    <source>
        <dbReference type="SAM" id="MobiDB-lite"/>
    </source>
</evidence>
<dbReference type="SUPFAM" id="SSF55811">
    <property type="entry name" value="Nudix"/>
    <property type="match status" value="1"/>
</dbReference>
<dbReference type="InterPro" id="IPR020084">
    <property type="entry name" value="NUDIX_hydrolase_CS"/>
</dbReference>
<evidence type="ECO:0000256" key="6">
    <source>
        <dbReference type="ARBA" id="ARBA00023211"/>
    </source>
</evidence>
<dbReference type="CDD" id="cd03426">
    <property type="entry name" value="NUDIX_CoAse_Nudt7"/>
    <property type="match status" value="1"/>
</dbReference>
<comment type="caution">
    <text evidence="9">The sequence shown here is derived from an EMBL/GenBank/DDBJ whole genome shotgun (WGS) entry which is preliminary data.</text>
</comment>
<keyword evidence="4" id="KW-0378">Hydrolase</keyword>
<organism evidence="9 10">
    <name type="scientific">Fodinibius halophilus</name>
    <dbReference type="NCBI Taxonomy" id="1736908"/>
    <lineage>
        <taxon>Bacteria</taxon>
        <taxon>Pseudomonadati</taxon>
        <taxon>Balneolota</taxon>
        <taxon>Balneolia</taxon>
        <taxon>Balneolales</taxon>
        <taxon>Balneolaceae</taxon>
        <taxon>Fodinibius</taxon>
    </lineage>
</organism>
<dbReference type="InterPro" id="IPR000086">
    <property type="entry name" value="NUDIX_hydrolase_dom"/>
</dbReference>
<keyword evidence="6" id="KW-0464">Manganese</keyword>
<evidence type="ECO:0000256" key="3">
    <source>
        <dbReference type="ARBA" id="ARBA00022723"/>
    </source>
</evidence>
<feature type="region of interest" description="Disordered" evidence="7">
    <location>
        <begin position="24"/>
        <end position="43"/>
    </location>
</feature>
<dbReference type="GO" id="GO:0046872">
    <property type="term" value="F:metal ion binding"/>
    <property type="evidence" value="ECO:0007669"/>
    <property type="project" value="UniProtKB-KW"/>
</dbReference>
<dbReference type="PANTHER" id="PTHR12992:SF11">
    <property type="entry name" value="MITOCHONDRIAL COENZYME A DIPHOSPHATASE NUDT8"/>
    <property type="match status" value="1"/>
</dbReference>
<dbReference type="InterPro" id="IPR045121">
    <property type="entry name" value="CoAse"/>
</dbReference>
<dbReference type="PANTHER" id="PTHR12992">
    <property type="entry name" value="NUDIX HYDROLASE"/>
    <property type="match status" value="1"/>
</dbReference>
<evidence type="ECO:0000256" key="2">
    <source>
        <dbReference type="ARBA" id="ARBA00001946"/>
    </source>
</evidence>
<evidence type="ECO:0000256" key="4">
    <source>
        <dbReference type="ARBA" id="ARBA00022801"/>
    </source>
</evidence>
<proteinExistence type="predicted"/>